<dbReference type="SUPFAM" id="SSF52540">
    <property type="entry name" value="P-loop containing nucleoside triphosphate hydrolases"/>
    <property type="match status" value="1"/>
</dbReference>
<gene>
    <name evidence="7" type="primary">rocR</name>
    <name evidence="7" type="ordered locus">Tph_c20420</name>
</gene>
<dbReference type="Gene3D" id="1.10.10.60">
    <property type="entry name" value="Homeodomain-like"/>
    <property type="match status" value="1"/>
</dbReference>
<sequence length="478" mass="54021">MQGDDSNRAERLTMLENTIEAISEGIIITDVDGTIIYYNRALERMDGLSRDEVIGRHLMDVYRVTPETSEHLTVVKTGKPFKELAKIHYTAEGREISLVSSTYPVYMGNKVIGAFSVCRDVTKLKDLLNEKVLLQKQMHGEEGGSGFKNGTRYTFADFVYASREMEKLVRQARKAAKTDCAVLVYGETGTGKEIIVQSIHNASSRRDEPFVGINCAAIPETLLESLLFGTVKGAFTGAVDSVGLIEQAGNGTLFLDEINSMSPSLQAKLLRVLQERTFRRVGGKKEIPVSCRIFSSTNMDPWECIINGTLREDIYYRFAVFTIYIPPLRERPEDIKALINHFIGKYGKIYGQLGVRMDSQLKEAFLHYRWPGNVRELEHIIESCMSMLDPNENLISFEHLPPHVSTRFAKKTVSRPFKRSISGGTLHQILKDYEKQVIEETLARNGGNISRAARELGILRQNLQYRMRRLGIRAEAVR</sequence>
<dbReference type="InterPro" id="IPR000014">
    <property type="entry name" value="PAS"/>
</dbReference>
<feature type="domain" description="Sigma-54 factor interaction" evidence="5">
    <location>
        <begin position="158"/>
        <end position="386"/>
    </location>
</feature>
<dbReference type="Pfam" id="PF25601">
    <property type="entry name" value="AAA_lid_14"/>
    <property type="match status" value="1"/>
</dbReference>
<keyword evidence="2" id="KW-0067">ATP-binding</keyword>
<evidence type="ECO:0000256" key="3">
    <source>
        <dbReference type="ARBA" id="ARBA00023015"/>
    </source>
</evidence>
<dbReference type="EMBL" id="CP003732">
    <property type="protein sequence ID" value="AFV12236.1"/>
    <property type="molecule type" value="Genomic_DNA"/>
</dbReference>
<accession>K4LGV3</accession>
<dbReference type="PROSITE" id="PS50045">
    <property type="entry name" value="SIGMA54_INTERACT_4"/>
    <property type="match status" value="1"/>
</dbReference>
<dbReference type="InterPro" id="IPR035965">
    <property type="entry name" value="PAS-like_dom_sf"/>
</dbReference>
<evidence type="ECO:0000256" key="4">
    <source>
        <dbReference type="ARBA" id="ARBA00023163"/>
    </source>
</evidence>
<dbReference type="PRINTS" id="PR01590">
    <property type="entry name" value="HTHFIS"/>
</dbReference>
<dbReference type="InterPro" id="IPR002197">
    <property type="entry name" value="HTH_Fis"/>
</dbReference>
<dbReference type="Gene3D" id="3.40.50.300">
    <property type="entry name" value="P-loop containing nucleotide triphosphate hydrolases"/>
    <property type="match status" value="1"/>
</dbReference>
<dbReference type="SUPFAM" id="SSF46689">
    <property type="entry name" value="Homeodomain-like"/>
    <property type="match status" value="1"/>
</dbReference>
<dbReference type="Pfam" id="PF00158">
    <property type="entry name" value="Sigma54_activat"/>
    <property type="match status" value="1"/>
</dbReference>
<feature type="domain" description="PAS" evidence="6">
    <location>
        <begin position="11"/>
        <end position="59"/>
    </location>
</feature>
<dbReference type="FunFam" id="3.40.50.300:FF:000006">
    <property type="entry name" value="DNA-binding transcriptional regulator NtrC"/>
    <property type="match status" value="1"/>
</dbReference>
<evidence type="ECO:0000313" key="7">
    <source>
        <dbReference type="EMBL" id="AFV12236.1"/>
    </source>
</evidence>
<proteinExistence type="predicted"/>
<name>K4LGV3_THEPS</name>
<dbReference type="GO" id="GO:0006355">
    <property type="term" value="P:regulation of DNA-templated transcription"/>
    <property type="evidence" value="ECO:0007669"/>
    <property type="project" value="InterPro"/>
</dbReference>
<reference evidence="7 8" key="1">
    <citation type="journal article" date="2012" name="BMC Genomics">
        <title>Genome-guided analysis of physiological and morphological traits of the fermentative acetate oxidizer Thermacetogenium phaeum.</title>
        <authorList>
            <person name="Oehler D."/>
            <person name="Poehlein A."/>
            <person name="Leimbach A."/>
            <person name="Muller N."/>
            <person name="Daniel R."/>
            <person name="Gottschalk G."/>
            <person name="Schink B."/>
        </authorList>
    </citation>
    <scope>NUCLEOTIDE SEQUENCE [LARGE SCALE GENOMIC DNA]</scope>
    <source>
        <strain evidence="8">ATCC BAA-254 / DSM 26808 / PB</strain>
    </source>
</reference>
<dbReference type="InterPro" id="IPR025662">
    <property type="entry name" value="Sigma_54_int_dom_ATP-bd_1"/>
</dbReference>
<dbReference type="InterPro" id="IPR009057">
    <property type="entry name" value="Homeodomain-like_sf"/>
</dbReference>
<dbReference type="Pfam" id="PF13426">
    <property type="entry name" value="PAS_9"/>
    <property type="match status" value="1"/>
</dbReference>
<dbReference type="Gene3D" id="1.10.8.60">
    <property type="match status" value="1"/>
</dbReference>
<dbReference type="InterPro" id="IPR058031">
    <property type="entry name" value="AAA_lid_NorR"/>
</dbReference>
<keyword evidence="8" id="KW-1185">Reference proteome</keyword>
<dbReference type="Pfam" id="PF02954">
    <property type="entry name" value="HTH_8"/>
    <property type="match status" value="1"/>
</dbReference>
<organism evidence="7 8">
    <name type="scientific">Thermacetogenium phaeum (strain ATCC BAA-254 / DSM 26808 / PB)</name>
    <dbReference type="NCBI Taxonomy" id="1089553"/>
    <lineage>
        <taxon>Bacteria</taxon>
        <taxon>Bacillati</taxon>
        <taxon>Bacillota</taxon>
        <taxon>Clostridia</taxon>
        <taxon>Thermoanaerobacterales</taxon>
        <taxon>Thermoanaerobacteraceae</taxon>
        <taxon>Thermacetogenium</taxon>
    </lineage>
</organism>
<dbReference type="CDD" id="cd00130">
    <property type="entry name" value="PAS"/>
    <property type="match status" value="1"/>
</dbReference>
<dbReference type="HOGENOM" id="CLU_000445_8_1_9"/>
<evidence type="ECO:0000313" key="8">
    <source>
        <dbReference type="Proteomes" id="UP000000467"/>
    </source>
</evidence>
<evidence type="ECO:0000256" key="2">
    <source>
        <dbReference type="ARBA" id="ARBA00022840"/>
    </source>
</evidence>
<evidence type="ECO:0000259" key="5">
    <source>
        <dbReference type="PROSITE" id="PS50045"/>
    </source>
</evidence>
<dbReference type="GO" id="GO:0043565">
    <property type="term" value="F:sequence-specific DNA binding"/>
    <property type="evidence" value="ECO:0007669"/>
    <property type="project" value="InterPro"/>
</dbReference>
<keyword evidence="1" id="KW-0547">Nucleotide-binding</keyword>
<protein>
    <submittedName>
        <fullName evidence="7">Arginine utilization regulatory protein RocR</fullName>
    </submittedName>
</protein>
<keyword evidence="4" id="KW-0804">Transcription</keyword>
<dbReference type="InterPro" id="IPR025944">
    <property type="entry name" value="Sigma_54_int_dom_CS"/>
</dbReference>
<dbReference type="SUPFAM" id="SSF55785">
    <property type="entry name" value="PYP-like sensor domain (PAS domain)"/>
    <property type="match status" value="1"/>
</dbReference>
<dbReference type="PROSITE" id="PS00675">
    <property type="entry name" value="SIGMA54_INTERACT_1"/>
    <property type="match status" value="1"/>
</dbReference>
<dbReference type="PROSITE" id="PS50112">
    <property type="entry name" value="PAS"/>
    <property type="match status" value="1"/>
</dbReference>
<dbReference type="CDD" id="cd00009">
    <property type="entry name" value="AAA"/>
    <property type="match status" value="1"/>
</dbReference>
<dbReference type="InterPro" id="IPR002078">
    <property type="entry name" value="Sigma_54_int"/>
</dbReference>
<dbReference type="NCBIfam" id="TIGR00229">
    <property type="entry name" value="sensory_box"/>
    <property type="match status" value="1"/>
</dbReference>
<evidence type="ECO:0000259" key="6">
    <source>
        <dbReference type="PROSITE" id="PS50112"/>
    </source>
</evidence>
<dbReference type="GO" id="GO:0005524">
    <property type="term" value="F:ATP binding"/>
    <property type="evidence" value="ECO:0007669"/>
    <property type="project" value="UniProtKB-KW"/>
</dbReference>
<dbReference type="Gene3D" id="3.30.450.20">
    <property type="entry name" value="PAS domain"/>
    <property type="match status" value="1"/>
</dbReference>
<evidence type="ECO:0000256" key="1">
    <source>
        <dbReference type="ARBA" id="ARBA00022741"/>
    </source>
</evidence>
<dbReference type="Proteomes" id="UP000000467">
    <property type="component" value="Chromosome"/>
</dbReference>
<dbReference type="PANTHER" id="PTHR32071">
    <property type="entry name" value="TRANSCRIPTIONAL REGULATORY PROTEIN"/>
    <property type="match status" value="1"/>
</dbReference>
<dbReference type="eggNOG" id="COG3829">
    <property type="taxonomic scope" value="Bacteria"/>
</dbReference>
<dbReference type="PROSITE" id="PS00688">
    <property type="entry name" value="SIGMA54_INTERACT_3"/>
    <property type="match status" value="1"/>
</dbReference>
<dbReference type="InterPro" id="IPR027417">
    <property type="entry name" value="P-loop_NTPase"/>
</dbReference>
<dbReference type="STRING" id="1089553.Tph_c20420"/>
<dbReference type="SMART" id="SM00091">
    <property type="entry name" value="PAS"/>
    <property type="match status" value="1"/>
</dbReference>
<dbReference type="KEGG" id="tpz:Tph_c20420"/>
<keyword evidence="3" id="KW-0805">Transcription regulation</keyword>
<dbReference type="PANTHER" id="PTHR32071:SF74">
    <property type="entry name" value="TRANSCRIPTIONAL ACTIVATOR ROCR"/>
    <property type="match status" value="1"/>
</dbReference>
<dbReference type="AlphaFoldDB" id="K4LGV3"/>